<reference evidence="1 2" key="1">
    <citation type="submission" date="2016-03" db="EMBL/GenBank/DDBJ databases">
        <title>Trachymyrmex septentrionalis WGS genome.</title>
        <authorList>
            <person name="Nygaard S."/>
            <person name="Hu H."/>
            <person name="Boomsma J."/>
            <person name="Zhang G."/>
        </authorList>
    </citation>
    <scope>NUCLEOTIDE SEQUENCE [LARGE SCALE GENOMIC DNA]</scope>
    <source>
        <strain evidence="1">Tsep2-gDNA-1</strain>
        <tissue evidence="1">Whole body</tissue>
    </source>
</reference>
<accession>A0A195FRU0</accession>
<dbReference type="Proteomes" id="UP000078541">
    <property type="component" value="Unassembled WGS sequence"/>
</dbReference>
<organism evidence="1 2">
    <name type="scientific">Trachymyrmex septentrionalis</name>
    <dbReference type="NCBI Taxonomy" id="34720"/>
    <lineage>
        <taxon>Eukaryota</taxon>
        <taxon>Metazoa</taxon>
        <taxon>Ecdysozoa</taxon>
        <taxon>Arthropoda</taxon>
        <taxon>Hexapoda</taxon>
        <taxon>Insecta</taxon>
        <taxon>Pterygota</taxon>
        <taxon>Neoptera</taxon>
        <taxon>Endopterygota</taxon>
        <taxon>Hymenoptera</taxon>
        <taxon>Apocrita</taxon>
        <taxon>Aculeata</taxon>
        <taxon>Formicoidea</taxon>
        <taxon>Formicidae</taxon>
        <taxon>Myrmicinae</taxon>
        <taxon>Trachymyrmex</taxon>
    </lineage>
</organism>
<dbReference type="EMBL" id="KQ981281">
    <property type="protein sequence ID" value="KYN43320.1"/>
    <property type="molecule type" value="Genomic_DNA"/>
</dbReference>
<name>A0A195FRU0_9HYME</name>
<dbReference type="AlphaFoldDB" id="A0A195FRU0"/>
<sequence length="117" mass="13740">MQTNETSFPSRQNQSLILVLSRYSLKTERSLWLNFEALPFSIKYIQLLPNKALLCQVLTQRSILKFNLCSQLYISIQFKFHTKDCIIYPFNKHNCESWGSNVVRPARSCIRFPSSFN</sequence>
<proteinExistence type="predicted"/>
<protein>
    <submittedName>
        <fullName evidence="1">Uncharacterized protein</fullName>
    </submittedName>
</protein>
<evidence type="ECO:0000313" key="2">
    <source>
        <dbReference type="Proteomes" id="UP000078541"/>
    </source>
</evidence>
<keyword evidence="2" id="KW-1185">Reference proteome</keyword>
<gene>
    <name evidence="1" type="ORF">ALC56_02268</name>
</gene>
<evidence type="ECO:0000313" key="1">
    <source>
        <dbReference type="EMBL" id="KYN43320.1"/>
    </source>
</evidence>